<comment type="similarity">
    <text evidence="2">Belongs to the class-IV pyridoxal-phosphate-dependent aminotransferase family.</text>
</comment>
<feature type="transmembrane region" description="Helical" evidence="10">
    <location>
        <begin position="58"/>
        <end position="76"/>
    </location>
</feature>
<dbReference type="InterPro" id="IPR001544">
    <property type="entry name" value="Aminotrans_IV"/>
</dbReference>
<keyword evidence="10" id="KW-0812">Transmembrane</keyword>
<dbReference type="InterPro" id="IPR043132">
    <property type="entry name" value="BCAT-like_C"/>
</dbReference>
<evidence type="ECO:0000256" key="8">
    <source>
        <dbReference type="ARBA" id="ARBA00035676"/>
    </source>
</evidence>
<dbReference type="EMBL" id="FPIA01000018">
    <property type="protein sequence ID" value="SFV88196.1"/>
    <property type="molecule type" value="Genomic_DNA"/>
</dbReference>
<accession>A0A1W1E379</accession>
<evidence type="ECO:0000256" key="7">
    <source>
        <dbReference type="ARBA" id="ARBA00035633"/>
    </source>
</evidence>
<name>A0A1W1E379_9ZZZZ</name>
<evidence type="ECO:0000256" key="5">
    <source>
        <dbReference type="ARBA" id="ARBA00022909"/>
    </source>
</evidence>
<organism evidence="11">
    <name type="scientific">hydrothermal vent metagenome</name>
    <dbReference type="NCBI Taxonomy" id="652676"/>
    <lineage>
        <taxon>unclassified sequences</taxon>
        <taxon>metagenomes</taxon>
        <taxon>ecological metagenomes</taxon>
    </lineage>
</organism>
<dbReference type="GO" id="GO:0008153">
    <property type="term" value="P:4-aminobenzoate biosynthetic process"/>
    <property type="evidence" value="ECO:0007669"/>
    <property type="project" value="TreeGrafter"/>
</dbReference>
<dbReference type="SUPFAM" id="SSF56752">
    <property type="entry name" value="D-aminoacid aminotransferase-like PLP-dependent enzymes"/>
    <property type="match status" value="1"/>
</dbReference>
<dbReference type="GO" id="GO:0008696">
    <property type="term" value="F:4-amino-4-deoxychorismate lyase activity"/>
    <property type="evidence" value="ECO:0007669"/>
    <property type="project" value="UniProtKB-EC"/>
</dbReference>
<dbReference type="Pfam" id="PF01063">
    <property type="entry name" value="Aminotran_4"/>
    <property type="match status" value="1"/>
</dbReference>
<comment type="catalytic activity">
    <reaction evidence="9">
        <text>4-amino-4-deoxychorismate = 4-aminobenzoate + pyruvate + H(+)</text>
        <dbReference type="Rhea" id="RHEA:16201"/>
        <dbReference type="ChEBI" id="CHEBI:15361"/>
        <dbReference type="ChEBI" id="CHEBI:15378"/>
        <dbReference type="ChEBI" id="CHEBI:17836"/>
        <dbReference type="ChEBI" id="CHEBI:58406"/>
        <dbReference type="EC" id="4.1.3.38"/>
    </reaction>
</comment>
<reference evidence="11" key="1">
    <citation type="submission" date="2016-10" db="EMBL/GenBank/DDBJ databases">
        <authorList>
            <person name="de Groot N.N."/>
        </authorList>
    </citation>
    <scope>NUCLEOTIDE SEQUENCE</scope>
</reference>
<dbReference type="AlphaFoldDB" id="A0A1W1E379"/>
<dbReference type="GO" id="GO:0046656">
    <property type="term" value="P:folic acid biosynthetic process"/>
    <property type="evidence" value="ECO:0007669"/>
    <property type="project" value="UniProtKB-KW"/>
</dbReference>
<dbReference type="InterPro" id="IPR017824">
    <property type="entry name" value="Aminodeoxychorismate_lyase_IV"/>
</dbReference>
<evidence type="ECO:0000313" key="11">
    <source>
        <dbReference type="EMBL" id="SFV88196.1"/>
    </source>
</evidence>
<dbReference type="EC" id="4.1.3.38" evidence="8"/>
<keyword evidence="4" id="KW-0663">Pyridoxal phosphate</keyword>
<evidence type="ECO:0000256" key="6">
    <source>
        <dbReference type="ARBA" id="ARBA00023239"/>
    </source>
</evidence>
<dbReference type="Gene3D" id="3.20.10.10">
    <property type="entry name" value="D-amino Acid Aminotransferase, subunit A, domain 2"/>
    <property type="match status" value="1"/>
</dbReference>
<evidence type="ECO:0000256" key="3">
    <source>
        <dbReference type="ARBA" id="ARBA00011738"/>
    </source>
</evidence>
<dbReference type="PANTHER" id="PTHR42743">
    <property type="entry name" value="AMINO-ACID AMINOTRANSFERASE"/>
    <property type="match status" value="1"/>
</dbReference>
<dbReference type="Gene3D" id="3.30.470.10">
    <property type="match status" value="1"/>
</dbReference>
<evidence type="ECO:0000256" key="1">
    <source>
        <dbReference type="ARBA" id="ARBA00001933"/>
    </source>
</evidence>
<comment type="cofactor">
    <cofactor evidence="1">
        <name>pyridoxal 5'-phosphate</name>
        <dbReference type="ChEBI" id="CHEBI:597326"/>
    </cofactor>
</comment>
<dbReference type="NCBIfam" id="TIGR03461">
    <property type="entry name" value="pabC_Proteo"/>
    <property type="match status" value="1"/>
</dbReference>
<feature type="transmembrane region" description="Helical" evidence="10">
    <location>
        <begin position="21"/>
        <end position="38"/>
    </location>
</feature>
<dbReference type="GO" id="GO:0030170">
    <property type="term" value="F:pyridoxal phosphate binding"/>
    <property type="evidence" value="ECO:0007669"/>
    <property type="project" value="InterPro"/>
</dbReference>
<proteinExistence type="inferred from homology"/>
<evidence type="ECO:0000256" key="9">
    <source>
        <dbReference type="ARBA" id="ARBA00049529"/>
    </source>
</evidence>
<evidence type="ECO:0000256" key="4">
    <source>
        <dbReference type="ARBA" id="ARBA00022898"/>
    </source>
</evidence>
<keyword evidence="10" id="KW-1133">Transmembrane helix</keyword>
<evidence type="ECO:0000256" key="2">
    <source>
        <dbReference type="ARBA" id="ARBA00009320"/>
    </source>
</evidence>
<dbReference type="PANTHER" id="PTHR42743:SF2">
    <property type="entry name" value="AMINODEOXYCHORISMATE LYASE"/>
    <property type="match status" value="1"/>
</dbReference>
<comment type="subunit">
    <text evidence="3">Homodimer.</text>
</comment>
<protein>
    <recommendedName>
        <fullName evidence="8">aminodeoxychorismate lyase</fullName>
        <ecNumber evidence="8">4.1.3.38</ecNumber>
    </recommendedName>
</protein>
<dbReference type="InterPro" id="IPR036038">
    <property type="entry name" value="Aminotransferase-like"/>
</dbReference>
<dbReference type="GO" id="GO:0005829">
    <property type="term" value="C:cytosol"/>
    <property type="evidence" value="ECO:0007669"/>
    <property type="project" value="TreeGrafter"/>
</dbReference>
<dbReference type="InterPro" id="IPR050571">
    <property type="entry name" value="Class-IV_PLP-Dep_Aminotrnsfr"/>
</dbReference>
<keyword evidence="6 11" id="KW-0456">Lyase</keyword>
<comment type="pathway">
    <text evidence="7">Cofactor biosynthesis; tetrahydrofolate biosynthesis; 4-aminobenzoate from chorismate: step 2/2.</text>
</comment>
<dbReference type="InterPro" id="IPR043131">
    <property type="entry name" value="BCAT-like_N"/>
</dbReference>
<sequence length="356" mass="39994">MASLLAMSLSMGRLYLYWVELARVFFLVSRFCLGMYIVTTNQKLNPPLFFANTDGARGHTIFYTFYFWVGVIIDIMKKVVLINGKKQSKLNVFNRLTQFGDGLFETCVIKDRKLLFWSVHFARLEKGRIQLKINKVGEEQWTEDISKALGIAKLEQAVVKIILSRGESERGYGFKKTLKPTRIVIVSPMPAQIADKYTLSVCHSGYVNNALLSHIKHCNRLEQILARINMHGHECIMLNEKGNPISVTQGNIFGIKDAVLLTPNLDNCGIEGTRRAVILAIALKLKLQVKVGELTLKTLYDCDEVFISNSVMGVKSVDSINAKQFTCQTLTQKIAQGLVQESQTKQNSVLLKPSDG</sequence>
<evidence type="ECO:0000256" key="10">
    <source>
        <dbReference type="SAM" id="Phobius"/>
    </source>
</evidence>
<keyword evidence="10" id="KW-0472">Membrane</keyword>
<gene>
    <name evidence="11" type="ORF">MNB_SUP05-SYMBIONT-7-199</name>
</gene>
<keyword evidence="5" id="KW-0289">Folate biosynthesis</keyword>